<dbReference type="AlphaFoldDB" id="A0AAQ3MIR1"/>
<organism evidence="2 3">
    <name type="scientific">Vigna mungo</name>
    <name type="common">Black gram</name>
    <name type="synonym">Phaseolus mungo</name>
    <dbReference type="NCBI Taxonomy" id="3915"/>
    <lineage>
        <taxon>Eukaryota</taxon>
        <taxon>Viridiplantae</taxon>
        <taxon>Streptophyta</taxon>
        <taxon>Embryophyta</taxon>
        <taxon>Tracheophyta</taxon>
        <taxon>Spermatophyta</taxon>
        <taxon>Magnoliopsida</taxon>
        <taxon>eudicotyledons</taxon>
        <taxon>Gunneridae</taxon>
        <taxon>Pentapetalae</taxon>
        <taxon>rosids</taxon>
        <taxon>fabids</taxon>
        <taxon>Fabales</taxon>
        <taxon>Fabaceae</taxon>
        <taxon>Papilionoideae</taxon>
        <taxon>50 kb inversion clade</taxon>
        <taxon>NPAAA clade</taxon>
        <taxon>indigoferoid/millettioid clade</taxon>
        <taxon>Phaseoleae</taxon>
        <taxon>Vigna</taxon>
    </lineage>
</organism>
<evidence type="ECO:0000256" key="1">
    <source>
        <dbReference type="SAM" id="MobiDB-lite"/>
    </source>
</evidence>
<evidence type="ECO:0000313" key="3">
    <source>
        <dbReference type="Proteomes" id="UP001374535"/>
    </source>
</evidence>
<dbReference type="Proteomes" id="UP001374535">
    <property type="component" value="Chromosome 11"/>
</dbReference>
<dbReference type="EMBL" id="CP144690">
    <property type="protein sequence ID" value="WVY92019.1"/>
    <property type="molecule type" value="Genomic_DNA"/>
</dbReference>
<sequence>MRCRKLKDGCRGNVGSTSNLKPTSVSFFIISTHCGAPRRRPKPTIAASPTSGQRRCRQPSEASPEKRLPSHSRDPAVGVVLFFLLTQACLGCDSQLSVSLENEDDA</sequence>
<protein>
    <submittedName>
        <fullName evidence="2">Uncharacterized protein</fullName>
    </submittedName>
</protein>
<gene>
    <name evidence="2" type="ORF">V8G54_037533</name>
</gene>
<feature type="region of interest" description="Disordered" evidence="1">
    <location>
        <begin position="36"/>
        <end position="72"/>
    </location>
</feature>
<reference evidence="2 3" key="1">
    <citation type="journal article" date="2023" name="Life. Sci Alliance">
        <title>Evolutionary insights into 3D genome organization and epigenetic landscape of Vigna mungo.</title>
        <authorList>
            <person name="Junaid A."/>
            <person name="Singh B."/>
            <person name="Bhatia S."/>
        </authorList>
    </citation>
    <scope>NUCLEOTIDE SEQUENCE [LARGE SCALE GENOMIC DNA]</scope>
    <source>
        <strain evidence="2">Urdbean</strain>
    </source>
</reference>
<evidence type="ECO:0000313" key="2">
    <source>
        <dbReference type="EMBL" id="WVY92019.1"/>
    </source>
</evidence>
<keyword evidence="3" id="KW-1185">Reference proteome</keyword>
<proteinExistence type="predicted"/>
<feature type="compositionally biased region" description="Basic and acidic residues" evidence="1">
    <location>
        <begin position="63"/>
        <end position="72"/>
    </location>
</feature>
<accession>A0AAQ3MIR1</accession>
<name>A0AAQ3MIR1_VIGMU</name>